<gene>
    <name evidence="2" type="ORF">HKW66_Vig0249150</name>
</gene>
<proteinExistence type="predicted"/>
<dbReference type="EMBL" id="JABFOF010000009">
    <property type="protein sequence ID" value="KAG2380573.1"/>
    <property type="molecule type" value="Genomic_DNA"/>
</dbReference>
<comment type="caution">
    <text evidence="2">The sequence shown here is derived from an EMBL/GenBank/DDBJ whole genome shotgun (WGS) entry which is preliminary data.</text>
</comment>
<dbReference type="AlphaFoldDB" id="A0A8T0JS45"/>
<feature type="compositionally biased region" description="Polar residues" evidence="1">
    <location>
        <begin position="25"/>
        <end position="52"/>
    </location>
</feature>
<evidence type="ECO:0000256" key="1">
    <source>
        <dbReference type="SAM" id="MobiDB-lite"/>
    </source>
</evidence>
<reference evidence="2 3" key="1">
    <citation type="submission" date="2020-05" db="EMBL/GenBank/DDBJ databases">
        <title>Vigna angularis (adzuki bean) Var. LongXiaoDou No. 4 denovo assembly.</title>
        <authorList>
            <person name="Xiang H."/>
        </authorList>
    </citation>
    <scope>NUCLEOTIDE SEQUENCE [LARGE SCALE GENOMIC DNA]</scope>
    <source>
        <tissue evidence="2">Leaf</tissue>
    </source>
</reference>
<evidence type="ECO:0000313" key="3">
    <source>
        <dbReference type="Proteomes" id="UP000743370"/>
    </source>
</evidence>
<organism evidence="2 3">
    <name type="scientific">Phaseolus angularis</name>
    <name type="common">Azuki bean</name>
    <name type="synonym">Vigna angularis</name>
    <dbReference type="NCBI Taxonomy" id="3914"/>
    <lineage>
        <taxon>Eukaryota</taxon>
        <taxon>Viridiplantae</taxon>
        <taxon>Streptophyta</taxon>
        <taxon>Embryophyta</taxon>
        <taxon>Tracheophyta</taxon>
        <taxon>Spermatophyta</taxon>
        <taxon>Magnoliopsida</taxon>
        <taxon>eudicotyledons</taxon>
        <taxon>Gunneridae</taxon>
        <taxon>Pentapetalae</taxon>
        <taxon>rosids</taxon>
        <taxon>fabids</taxon>
        <taxon>Fabales</taxon>
        <taxon>Fabaceae</taxon>
        <taxon>Papilionoideae</taxon>
        <taxon>50 kb inversion clade</taxon>
        <taxon>NPAAA clade</taxon>
        <taxon>indigoferoid/millettioid clade</taxon>
        <taxon>Phaseoleae</taxon>
        <taxon>Vigna</taxon>
    </lineage>
</organism>
<sequence length="64" mass="7251">MQTKAAAHRGKDNTDSEQDRPLDNRYNNNDKVNTSRYNKYTDPTHTSGSRLSLSNCRSAYLKSG</sequence>
<feature type="region of interest" description="Disordered" evidence="1">
    <location>
        <begin position="1"/>
        <end position="52"/>
    </location>
</feature>
<name>A0A8T0JS45_PHAAN</name>
<dbReference type="Proteomes" id="UP000743370">
    <property type="component" value="Unassembled WGS sequence"/>
</dbReference>
<evidence type="ECO:0000313" key="2">
    <source>
        <dbReference type="EMBL" id="KAG2380573.1"/>
    </source>
</evidence>
<feature type="compositionally biased region" description="Basic and acidic residues" evidence="1">
    <location>
        <begin position="9"/>
        <end position="23"/>
    </location>
</feature>
<protein>
    <submittedName>
        <fullName evidence="2">Uncharacterized protein</fullName>
    </submittedName>
</protein>
<accession>A0A8T0JS45</accession>